<feature type="transmembrane region" description="Helical" evidence="1">
    <location>
        <begin position="20"/>
        <end position="45"/>
    </location>
</feature>
<reference evidence="2 3" key="1">
    <citation type="journal article" date="2015" name="Nat. Commun.">
        <title>Lucilia cuprina genome unlocks parasitic fly biology to underpin future interventions.</title>
        <authorList>
            <person name="Anstead C.A."/>
            <person name="Korhonen P.K."/>
            <person name="Young N.D."/>
            <person name="Hall R.S."/>
            <person name="Jex A.R."/>
            <person name="Murali S.C."/>
            <person name="Hughes D.S."/>
            <person name="Lee S.F."/>
            <person name="Perry T."/>
            <person name="Stroehlein A.J."/>
            <person name="Ansell B.R."/>
            <person name="Breugelmans B."/>
            <person name="Hofmann A."/>
            <person name="Qu J."/>
            <person name="Dugan S."/>
            <person name="Lee S.L."/>
            <person name="Chao H."/>
            <person name="Dinh H."/>
            <person name="Han Y."/>
            <person name="Doddapaneni H.V."/>
            <person name="Worley K.C."/>
            <person name="Muzny D.M."/>
            <person name="Ioannidis P."/>
            <person name="Waterhouse R.M."/>
            <person name="Zdobnov E.M."/>
            <person name="James P.J."/>
            <person name="Bagnall N.H."/>
            <person name="Kotze A.C."/>
            <person name="Gibbs R.A."/>
            <person name="Richards S."/>
            <person name="Batterham P."/>
            <person name="Gasser R.B."/>
        </authorList>
    </citation>
    <scope>NUCLEOTIDE SEQUENCE [LARGE SCALE GENOMIC DNA]</scope>
    <source>
        <strain evidence="2 3">LS</strain>
        <tissue evidence="2">Full body</tissue>
    </source>
</reference>
<gene>
    <name evidence="2" type="ORF">FF38_03262</name>
</gene>
<proteinExistence type="predicted"/>
<organism evidence="2 3">
    <name type="scientific">Lucilia cuprina</name>
    <name type="common">Green bottle fly</name>
    <name type="synonym">Australian sheep blowfly</name>
    <dbReference type="NCBI Taxonomy" id="7375"/>
    <lineage>
        <taxon>Eukaryota</taxon>
        <taxon>Metazoa</taxon>
        <taxon>Ecdysozoa</taxon>
        <taxon>Arthropoda</taxon>
        <taxon>Hexapoda</taxon>
        <taxon>Insecta</taxon>
        <taxon>Pterygota</taxon>
        <taxon>Neoptera</taxon>
        <taxon>Endopterygota</taxon>
        <taxon>Diptera</taxon>
        <taxon>Brachycera</taxon>
        <taxon>Muscomorpha</taxon>
        <taxon>Oestroidea</taxon>
        <taxon>Calliphoridae</taxon>
        <taxon>Luciliinae</taxon>
        <taxon>Lucilia</taxon>
    </lineage>
</organism>
<evidence type="ECO:0000256" key="1">
    <source>
        <dbReference type="SAM" id="Phobius"/>
    </source>
</evidence>
<feature type="transmembrane region" description="Helical" evidence="1">
    <location>
        <begin position="125"/>
        <end position="149"/>
    </location>
</feature>
<name>A0A0L0CJ21_LUCCU</name>
<feature type="transmembrane region" description="Helical" evidence="1">
    <location>
        <begin position="57"/>
        <end position="81"/>
    </location>
</feature>
<keyword evidence="1" id="KW-1133">Transmembrane helix</keyword>
<dbReference type="Proteomes" id="UP000037069">
    <property type="component" value="Unassembled WGS sequence"/>
</dbReference>
<keyword evidence="3" id="KW-1185">Reference proteome</keyword>
<accession>A0A0L0CJ21</accession>
<dbReference type="EMBL" id="JRES01000314">
    <property type="protein sequence ID" value="KNC32373.1"/>
    <property type="molecule type" value="Genomic_DNA"/>
</dbReference>
<keyword evidence="1" id="KW-0812">Transmembrane</keyword>
<protein>
    <submittedName>
        <fullName evidence="2">Uncharacterized protein</fullName>
    </submittedName>
</protein>
<comment type="caution">
    <text evidence="2">The sequence shown here is derived from an EMBL/GenBank/DDBJ whole genome shotgun (WGS) entry which is preliminary data.</text>
</comment>
<sequence>MVAEVELEETSGKCNDTDEGLVTATFAAATVAVVVVVVVLAAAAAKANKSLPLSGGGVGVLYPPVVIFNGLVLGFSFRVLLKLFNLIPSKSPIDLWRCLLERFEFEFEQFAFVLLTQEDADNATAAVAVVTVVAVVVVVALTPLLAVLFKAFKSSLKLFELLPPVPTFIILPVVKGDVDVGEPPPEYLRRVSTPLRLSLTHFLRRLTNGMIMKKELAFMPNLGFDMASFLLTGNESMGNQSQHFISLRVRGENFVSNETSRTIYKRVY</sequence>
<evidence type="ECO:0000313" key="2">
    <source>
        <dbReference type="EMBL" id="KNC32373.1"/>
    </source>
</evidence>
<dbReference type="AlphaFoldDB" id="A0A0L0CJ21"/>
<evidence type="ECO:0000313" key="3">
    <source>
        <dbReference type="Proteomes" id="UP000037069"/>
    </source>
</evidence>
<keyword evidence="1" id="KW-0472">Membrane</keyword>